<sequence length="261" mass="30612">MARKKRNNLIFIDNGYKHPVKKRRHRRNIFRKISFKSYFMLLLLVLIVSIGYVFSPLGHVSQISVKGTNYIGAQQIIDASKISNDSLVVQTLFQKRTICRQIKRQVPLVKKVDYHYDNLNHLKITVQEYQTVGFLLKKDGYYRILENSQILHSKLQQPIGNFPIYQDFGSKTSLQRFVQLYLHLSLKLRNDISEIHGESKNQTKHPYRVMLYMNDGNIIIGDIRTLKSKLRYYPEIAHQMQTKGIVNLEVGAYSRPFPKKN</sequence>
<dbReference type="InterPro" id="IPR034746">
    <property type="entry name" value="POTRA"/>
</dbReference>
<dbReference type="InterPro" id="IPR013685">
    <property type="entry name" value="POTRA_FtsQ_type"/>
</dbReference>
<feature type="domain" description="POTRA" evidence="9">
    <location>
        <begin position="58"/>
        <end position="129"/>
    </location>
</feature>
<dbReference type="GO" id="GO:0043093">
    <property type="term" value="P:FtsZ-dependent cytokinesis"/>
    <property type="evidence" value="ECO:0007669"/>
    <property type="project" value="UniProtKB-UniRule"/>
</dbReference>
<dbReference type="GO" id="GO:0032153">
    <property type="term" value="C:cell division site"/>
    <property type="evidence" value="ECO:0007669"/>
    <property type="project" value="UniProtKB-UniRule"/>
</dbReference>
<dbReference type="Pfam" id="PF08478">
    <property type="entry name" value="POTRA_1"/>
    <property type="match status" value="1"/>
</dbReference>
<dbReference type="AlphaFoldDB" id="A0A3R6YLP0"/>
<dbReference type="EMBL" id="QOCR01000004">
    <property type="protein sequence ID" value="RHW49969.1"/>
    <property type="molecule type" value="Genomic_DNA"/>
</dbReference>
<keyword evidence="6 8" id="KW-0472">Membrane</keyword>
<reference evidence="10 11" key="1">
    <citation type="submission" date="2018-07" db="EMBL/GenBank/DDBJ databases">
        <title>Genome sequences of six Lactobacillus spp. isolated from bumble bee guts.</title>
        <authorList>
            <person name="Motta E.V.S."/>
            <person name="Moran N.A."/>
        </authorList>
    </citation>
    <scope>NUCLEOTIDE SEQUENCE [LARGE SCALE GENOMIC DNA]</scope>
    <source>
        <strain evidence="10 11">BI-1.1</strain>
    </source>
</reference>
<dbReference type="OrthoDB" id="1819027at2"/>
<dbReference type="InterPro" id="IPR050487">
    <property type="entry name" value="FtsQ_DivIB"/>
</dbReference>
<evidence type="ECO:0000313" key="10">
    <source>
        <dbReference type="EMBL" id="RHW49969.1"/>
    </source>
</evidence>
<keyword evidence="2 8" id="KW-1003">Cell membrane</keyword>
<evidence type="ECO:0000256" key="2">
    <source>
        <dbReference type="ARBA" id="ARBA00022475"/>
    </source>
</evidence>
<comment type="function">
    <text evidence="8">Cell division protein that may be involved in stabilizing or promoting the assembly of the division complex.</text>
</comment>
<evidence type="ECO:0000256" key="1">
    <source>
        <dbReference type="ARBA" id="ARBA00004370"/>
    </source>
</evidence>
<protein>
    <recommendedName>
        <fullName evidence="8">Cell division protein DivIB</fullName>
    </recommendedName>
</protein>
<evidence type="ECO:0000259" key="9">
    <source>
        <dbReference type="PROSITE" id="PS51779"/>
    </source>
</evidence>
<comment type="similarity">
    <text evidence="8">Belongs to the FtsQ/DivIB family. DivIB subfamily.</text>
</comment>
<evidence type="ECO:0000313" key="11">
    <source>
        <dbReference type="Proteomes" id="UP000284109"/>
    </source>
</evidence>
<accession>A0A3R6YLP0</accession>
<keyword evidence="3 8" id="KW-0132">Cell division</keyword>
<comment type="caution">
    <text evidence="10">The sequence shown here is derived from an EMBL/GenBank/DDBJ whole genome shotgun (WGS) entry which is preliminary data.</text>
</comment>
<evidence type="ECO:0000256" key="8">
    <source>
        <dbReference type="HAMAP-Rule" id="MF_00912"/>
    </source>
</evidence>
<evidence type="ECO:0000256" key="3">
    <source>
        <dbReference type="ARBA" id="ARBA00022618"/>
    </source>
</evidence>
<dbReference type="Proteomes" id="UP000284109">
    <property type="component" value="Unassembled WGS sequence"/>
</dbReference>
<evidence type="ECO:0000256" key="6">
    <source>
        <dbReference type="ARBA" id="ARBA00023136"/>
    </source>
</evidence>
<comment type="subcellular location">
    <subcellularLocation>
        <location evidence="8">Cell membrane</location>
        <topology evidence="8">Single-pass type II membrane protein</topology>
    </subcellularLocation>
    <subcellularLocation>
        <location evidence="1">Membrane</location>
    </subcellularLocation>
    <text evidence="8">Localizes to the division septum.</text>
</comment>
<feature type="transmembrane region" description="Helical" evidence="8">
    <location>
        <begin position="33"/>
        <end position="54"/>
    </location>
</feature>
<dbReference type="PROSITE" id="PS51779">
    <property type="entry name" value="POTRA"/>
    <property type="match status" value="1"/>
</dbReference>
<dbReference type="HAMAP" id="MF_00912">
    <property type="entry name" value="DivIB"/>
    <property type="match status" value="1"/>
</dbReference>
<keyword evidence="5 8" id="KW-1133">Transmembrane helix</keyword>
<keyword evidence="7 8" id="KW-0131">Cell cycle</keyword>
<keyword evidence="4 8" id="KW-0812">Transmembrane</keyword>
<dbReference type="GO" id="GO:0005886">
    <property type="term" value="C:plasma membrane"/>
    <property type="evidence" value="ECO:0007669"/>
    <property type="project" value="UniProtKB-SubCell"/>
</dbReference>
<keyword evidence="11" id="KW-1185">Reference proteome</keyword>
<evidence type="ECO:0000256" key="4">
    <source>
        <dbReference type="ARBA" id="ARBA00022692"/>
    </source>
</evidence>
<evidence type="ECO:0000256" key="7">
    <source>
        <dbReference type="ARBA" id="ARBA00023306"/>
    </source>
</evidence>
<organism evidence="10 11">
    <name type="scientific">Bombilactobacillus bombi</name>
    <dbReference type="NCBI Taxonomy" id="1303590"/>
    <lineage>
        <taxon>Bacteria</taxon>
        <taxon>Bacillati</taxon>
        <taxon>Bacillota</taxon>
        <taxon>Bacilli</taxon>
        <taxon>Lactobacillales</taxon>
        <taxon>Lactobacillaceae</taxon>
        <taxon>Bombilactobacillus</taxon>
    </lineage>
</organism>
<dbReference type="InterPro" id="IPR026580">
    <property type="entry name" value="DivIB"/>
</dbReference>
<dbReference type="Gene3D" id="3.40.50.10960">
    <property type="match status" value="1"/>
</dbReference>
<evidence type="ECO:0000256" key="5">
    <source>
        <dbReference type="ARBA" id="ARBA00022989"/>
    </source>
</evidence>
<gene>
    <name evidence="8" type="primary">divIB</name>
    <name evidence="10" type="ORF">DS831_07355</name>
</gene>
<dbReference type="RefSeq" id="WP_118902095.1">
    <property type="nucleotide sequence ID" value="NZ_QOCR01000004.1"/>
</dbReference>
<dbReference type="PANTHER" id="PTHR37820">
    <property type="entry name" value="CELL DIVISION PROTEIN DIVIB"/>
    <property type="match status" value="1"/>
</dbReference>
<dbReference type="PANTHER" id="PTHR37820:SF1">
    <property type="entry name" value="CELL DIVISION PROTEIN FTSQ"/>
    <property type="match status" value="1"/>
</dbReference>
<proteinExistence type="inferred from homology"/>
<name>A0A3R6YLP0_9LACO</name>